<name>A0A4Y9FYU6_9MICO</name>
<sequence>MSIAVTGASGRLGSFVIDALVERGVSPTDIVAITRTPEGVRFRDRAVTVRQADYDDPESLDLAFRGVERLLLVAGTEVGRRLRQHRNVIAAAKRAWVGCIVYTSMLGAETEDLAIAREHRETERELGRAGIPTTILRNGPYLDTYMERAADDVARGEVIGGSGRVSAAHRRDYAEAAAAAILTPWAGRVYELGGEPFGLAEYARELSRVSGRQVAFRAREGEALRSALVAEGVPADDAAQAVELDAAIARGALETGSSALAELSGRRPMTLAEAVDEALVTRVAAA</sequence>
<dbReference type="Gene3D" id="3.40.50.720">
    <property type="entry name" value="NAD(P)-binding Rossmann-like Domain"/>
    <property type="match status" value="1"/>
</dbReference>
<evidence type="ECO:0000313" key="3">
    <source>
        <dbReference type="Proteomes" id="UP000298358"/>
    </source>
</evidence>
<protein>
    <recommendedName>
        <fullName evidence="1">NAD(P)-binding domain-containing protein</fullName>
    </recommendedName>
</protein>
<dbReference type="OrthoDB" id="5510591at2"/>
<dbReference type="InterPro" id="IPR036291">
    <property type="entry name" value="NAD(P)-bd_dom_sf"/>
</dbReference>
<dbReference type="Pfam" id="PF13460">
    <property type="entry name" value="NAD_binding_10"/>
    <property type="match status" value="1"/>
</dbReference>
<dbReference type="InterPro" id="IPR052718">
    <property type="entry name" value="NmrA-type_oxidoreductase"/>
</dbReference>
<dbReference type="Proteomes" id="UP000298358">
    <property type="component" value="Unassembled WGS sequence"/>
</dbReference>
<comment type="caution">
    <text evidence="2">The sequence shown here is derived from an EMBL/GenBank/DDBJ whole genome shotgun (WGS) entry which is preliminary data.</text>
</comment>
<dbReference type="PANTHER" id="PTHR47129">
    <property type="entry name" value="QUINONE OXIDOREDUCTASE 2"/>
    <property type="match status" value="1"/>
</dbReference>
<accession>A0A4Y9FYU6</accession>
<dbReference type="RefSeq" id="WP_135112028.1">
    <property type="nucleotide sequence ID" value="NZ_JADGLL010000001.1"/>
</dbReference>
<reference evidence="2 3" key="1">
    <citation type="submission" date="2019-03" db="EMBL/GenBank/DDBJ databases">
        <title>Diversity of the mouse oral microbiome.</title>
        <authorList>
            <person name="Joseph S."/>
            <person name="Aduse-Opoku J."/>
            <person name="Curtis M."/>
            <person name="Wade W."/>
            <person name="Hashim A."/>
        </authorList>
    </citation>
    <scope>NUCLEOTIDE SEQUENCE [LARGE SCALE GENOMIC DNA]</scope>
    <source>
        <strain evidence="2 3">P1012</strain>
    </source>
</reference>
<feature type="domain" description="NAD(P)-binding" evidence="1">
    <location>
        <begin position="7"/>
        <end position="182"/>
    </location>
</feature>
<organism evidence="2 3">
    <name type="scientific">Microbacterium paludicola</name>
    <dbReference type="NCBI Taxonomy" id="300019"/>
    <lineage>
        <taxon>Bacteria</taxon>
        <taxon>Bacillati</taxon>
        <taxon>Actinomycetota</taxon>
        <taxon>Actinomycetes</taxon>
        <taxon>Micrococcales</taxon>
        <taxon>Microbacteriaceae</taxon>
        <taxon>Microbacterium</taxon>
    </lineage>
</organism>
<dbReference type="SUPFAM" id="SSF51735">
    <property type="entry name" value="NAD(P)-binding Rossmann-fold domains"/>
    <property type="match status" value="1"/>
</dbReference>
<keyword evidence="3" id="KW-1185">Reference proteome</keyword>
<dbReference type="PANTHER" id="PTHR47129:SF1">
    <property type="entry name" value="NMRA-LIKE DOMAIN-CONTAINING PROTEIN"/>
    <property type="match status" value="1"/>
</dbReference>
<evidence type="ECO:0000313" key="2">
    <source>
        <dbReference type="EMBL" id="TFU34599.1"/>
    </source>
</evidence>
<dbReference type="EMBL" id="SPQB01000001">
    <property type="protein sequence ID" value="TFU34599.1"/>
    <property type="molecule type" value="Genomic_DNA"/>
</dbReference>
<dbReference type="Gene3D" id="3.90.25.10">
    <property type="entry name" value="UDP-galactose 4-epimerase, domain 1"/>
    <property type="match status" value="1"/>
</dbReference>
<dbReference type="InterPro" id="IPR016040">
    <property type="entry name" value="NAD(P)-bd_dom"/>
</dbReference>
<proteinExistence type="predicted"/>
<gene>
    <name evidence="2" type="ORF">E4U02_00345</name>
</gene>
<dbReference type="AlphaFoldDB" id="A0A4Y9FYU6"/>
<evidence type="ECO:0000259" key="1">
    <source>
        <dbReference type="Pfam" id="PF13460"/>
    </source>
</evidence>